<comment type="caution">
    <text evidence="1">The sequence shown here is derived from an EMBL/GenBank/DDBJ whole genome shotgun (WGS) entry which is preliminary data.</text>
</comment>
<dbReference type="EMBL" id="RDSM01000001">
    <property type="protein sequence ID" value="RXH57938.1"/>
    <property type="molecule type" value="Genomic_DNA"/>
</dbReference>
<proteinExistence type="predicted"/>
<reference evidence="2" key="2">
    <citation type="submission" date="2019-02" db="EMBL/GenBank/DDBJ databases">
        <title>Granulicella sibirica sp. nov., a psychrotolerant acidobacterium isolated from an organic soil layer in forested tundra, West Siberia.</title>
        <authorList>
            <person name="Oshkin I.Y."/>
            <person name="Kulichevskaya I.S."/>
            <person name="Rijpstra W.I.C."/>
            <person name="Sinninghe Damste J.S."/>
            <person name="Rakitin A.L."/>
            <person name="Ravin N.V."/>
            <person name="Dedysh S.N."/>
        </authorList>
    </citation>
    <scope>NUCLEOTIDE SEQUENCE [LARGE SCALE GENOMIC DNA]</scope>
    <source>
        <strain evidence="2">AF10</strain>
    </source>
</reference>
<sequence>MDGVGLITLKLAIGEVPPPGDGLEIATAPTSPLASAVAGTVAWSDVELP</sequence>
<gene>
    <name evidence="1" type="ORF">GRAN_1248</name>
</gene>
<organism evidence="1 2">
    <name type="scientific">Granulicella sibirica</name>
    <dbReference type="NCBI Taxonomy" id="2479048"/>
    <lineage>
        <taxon>Bacteria</taxon>
        <taxon>Pseudomonadati</taxon>
        <taxon>Acidobacteriota</taxon>
        <taxon>Terriglobia</taxon>
        <taxon>Terriglobales</taxon>
        <taxon>Acidobacteriaceae</taxon>
        <taxon>Granulicella</taxon>
    </lineage>
</organism>
<evidence type="ECO:0000313" key="1">
    <source>
        <dbReference type="EMBL" id="RXH57938.1"/>
    </source>
</evidence>
<name>A0A4Q0T754_9BACT</name>
<keyword evidence="2" id="KW-1185">Reference proteome</keyword>
<accession>A0A4Q0T754</accession>
<reference evidence="1 2" key="1">
    <citation type="submission" date="2018-11" db="EMBL/GenBank/DDBJ databases">
        <authorList>
            <person name="Mardanov A.V."/>
            <person name="Ravin N.V."/>
            <person name="Dedysh S.N."/>
        </authorList>
    </citation>
    <scope>NUCLEOTIDE SEQUENCE [LARGE SCALE GENOMIC DNA]</scope>
    <source>
        <strain evidence="1 2">AF10</strain>
    </source>
</reference>
<protein>
    <submittedName>
        <fullName evidence="1">Uncharacterized protein</fullName>
    </submittedName>
</protein>
<dbReference type="Proteomes" id="UP000289437">
    <property type="component" value="Unassembled WGS sequence"/>
</dbReference>
<dbReference type="AlphaFoldDB" id="A0A4Q0T754"/>
<evidence type="ECO:0000313" key="2">
    <source>
        <dbReference type="Proteomes" id="UP000289437"/>
    </source>
</evidence>